<dbReference type="PANTHER" id="PTHR43668:SF2">
    <property type="entry name" value="ALLANTOINASE"/>
    <property type="match status" value="1"/>
</dbReference>
<proteinExistence type="inferred from homology"/>
<evidence type="ECO:0000313" key="13">
    <source>
        <dbReference type="Proteomes" id="UP000319852"/>
    </source>
</evidence>
<dbReference type="InterPro" id="IPR011059">
    <property type="entry name" value="Metal-dep_hydrolase_composite"/>
</dbReference>
<evidence type="ECO:0000256" key="8">
    <source>
        <dbReference type="ARBA" id="ARBA00022723"/>
    </source>
</evidence>
<dbReference type="AlphaFoldDB" id="A0A517MQE9"/>
<evidence type="ECO:0000259" key="11">
    <source>
        <dbReference type="Pfam" id="PF01979"/>
    </source>
</evidence>
<dbReference type="InterPro" id="IPR002195">
    <property type="entry name" value="Dihydroorotase_CS"/>
</dbReference>
<keyword evidence="9 12" id="KW-0378">Hydrolase</keyword>
<dbReference type="GO" id="GO:0008270">
    <property type="term" value="F:zinc ion binding"/>
    <property type="evidence" value="ECO:0007669"/>
    <property type="project" value="InterPro"/>
</dbReference>
<comment type="similarity">
    <text evidence="4">Belongs to the metallo-dependent hydrolases superfamily. DHOase family. Class I DHOase subfamily.</text>
</comment>
<dbReference type="RefSeq" id="WP_218932263.1">
    <property type="nucleotide sequence ID" value="NZ_CP036263.1"/>
</dbReference>
<evidence type="ECO:0000256" key="1">
    <source>
        <dbReference type="ARBA" id="ARBA00001947"/>
    </source>
</evidence>
<sequence length="450" mass="48831">MTTDTVSSNPTNNQRDFSLRSHRVVLPEGERPASVTVRDGKIADIGEYESHRSEDFGGEDLGNLTILPGLIDPHVHLNEPGRTEWEGFATGTAAAAAGGVTTLVDMPLNSTPVTTTAEALQIKRAVAEGKLHTDVGFHAGLVPGNESEIEVLIDAGVLGVKAFLCHSGIDDFPAATERELRAVMPLLAERNVPLLVHAELVSPTPAMENPRRYTDYLATRPPQFEREAIAMMISLCRETGCRTHIVHLADAGSVPMLREARREGLPLTIETCPHYLTFAAEEIPDGATQYKCAPPIRDAANREALWEALAEGVIDFITTDHSPCAPEMKHQESGRFDLAWGGISSLQLTLPIIWTEASKRGHTLAEVVNWLCHKPAELVGLESGIQVAAAANLVVFDLAAEFIVHGEQLHHRHPLTPYEGRTLQGVLQRTYLRGELTGPNISSPGKGRAL</sequence>
<name>A0A517MQE9_9BACT</name>
<dbReference type="EMBL" id="CP036263">
    <property type="protein sequence ID" value="QDS97106.1"/>
    <property type="molecule type" value="Genomic_DNA"/>
</dbReference>
<dbReference type="NCBIfam" id="TIGR03178">
    <property type="entry name" value="allantoinase"/>
    <property type="match status" value="1"/>
</dbReference>
<dbReference type="KEGG" id="amob:HG15A2_03660"/>
<dbReference type="Proteomes" id="UP000319852">
    <property type="component" value="Chromosome"/>
</dbReference>
<comment type="pathway">
    <text evidence="3">Nitrogen metabolism; (S)-allantoin degradation; allantoate from (S)-allantoin: step 1/1.</text>
</comment>
<dbReference type="Gene3D" id="3.20.20.140">
    <property type="entry name" value="Metal-dependent hydrolases"/>
    <property type="match status" value="1"/>
</dbReference>
<dbReference type="FunFam" id="3.20.20.140:FF:000032">
    <property type="entry name" value="Allantoinase Dal1"/>
    <property type="match status" value="1"/>
</dbReference>
<dbReference type="GO" id="GO:0006145">
    <property type="term" value="P:purine nucleobase catabolic process"/>
    <property type="evidence" value="ECO:0007669"/>
    <property type="project" value="TreeGrafter"/>
</dbReference>
<comment type="similarity">
    <text evidence="5">Belongs to the metallo-dependent hydrolases superfamily. Allantoinase family.</text>
</comment>
<dbReference type="GO" id="GO:0005737">
    <property type="term" value="C:cytoplasm"/>
    <property type="evidence" value="ECO:0007669"/>
    <property type="project" value="TreeGrafter"/>
</dbReference>
<evidence type="ECO:0000256" key="2">
    <source>
        <dbReference type="ARBA" id="ARBA00002368"/>
    </source>
</evidence>
<dbReference type="PANTHER" id="PTHR43668">
    <property type="entry name" value="ALLANTOINASE"/>
    <property type="match status" value="1"/>
</dbReference>
<gene>
    <name evidence="12" type="primary">allB</name>
    <name evidence="12" type="ORF">HG15A2_03660</name>
</gene>
<keyword evidence="8" id="KW-0479">Metal-binding</keyword>
<dbReference type="SUPFAM" id="SSF51556">
    <property type="entry name" value="Metallo-dependent hydrolases"/>
    <property type="match status" value="1"/>
</dbReference>
<evidence type="ECO:0000256" key="4">
    <source>
        <dbReference type="ARBA" id="ARBA00010286"/>
    </source>
</evidence>
<evidence type="ECO:0000313" key="12">
    <source>
        <dbReference type="EMBL" id="QDS97106.1"/>
    </source>
</evidence>
<dbReference type="InterPro" id="IPR006680">
    <property type="entry name" value="Amidohydro-rel"/>
</dbReference>
<dbReference type="SUPFAM" id="SSF51338">
    <property type="entry name" value="Composite domain of metallo-dependent hydrolases"/>
    <property type="match status" value="1"/>
</dbReference>
<keyword evidence="13" id="KW-1185">Reference proteome</keyword>
<evidence type="ECO:0000256" key="7">
    <source>
        <dbReference type="ARBA" id="ARBA00012863"/>
    </source>
</evidence>
<dbReference type="GO" id="GO:0050897">
    <property type="term" value="F:cobalt ion binding"/>
    <property type="evidence" value="ECO:0007669"/>
    <property type="project" value="InterPro"/>
</dbReference>
<dbReference type="PROSITE" id="PS00482">
    <property type="entry name" value="DIHYDROOROTASE_1"/>
    <property type="match status" value="1"/>
</dbReference>
<dbReference type="Pfam" id="PF01979">
    <property type="entry name" value="Amidohydro_1"/>
    <property type="match status" value="1"/>
</dbReference>
<protein>
    <recommendedName>
        <fullName evidence="7">allantoinase</fullName>
        <ecNumber evidence="7">3.5.2.5</ecNumber>
    </recommendedName>
</protein>
<dbReference type="GO" id="GO:0004038">
    <property type="term" value="F:allantoinase activity"/>
    <property type="evidence" value="ECO:0007669"/>
    <property type="project" value="UniProtKB-EC"/>
</dbReference>
<evidence type="ECO:0000256" key="3">
    <source>
        <dbReference type="ARBA" id="ARBA00004968"/>
    </source>
</evidence>
<accession>A0A517MQE9</accession>
<comment type="function">
    <text evidence="2">Catalyzes the reversible cyclization of carbamoyl aspartate to dihydroorotate.</text>
</comment>
<evidence type="ECO:0000256" key="6">
    <source>
        <dbReference type="ARBA" id="ARBA00011881"/>
    </source>
</evidence>
<dbReference type="InterPro" id="IPR017593">
    <property type="entry name" value="Allantoinase"/>
</dbReference>
<comment type="subunit">
    <text evidence="6">Homotetramer.</text>
</comment>
<dbReference type="GO" id="GO:0000256">
    <property type="term" value="P:allantoin catabolic process"/>
    <property type="evidence" value="ECO:0007669"/>
    <property type="project" value="InterPro"/>
</dbReference>
<dbReference type="EC" id="3.5.2.5" evidence="7"/>
<keyword evidence="10" id="KW-0862">Zinc</keyword>
<organism evidence="12 13">
    <name type="scientific">Adhaeretor mobilis</name>
    <dbReference type="NCBI Taxonomy" id="1930276"/>
    <lineage>
        <taxon>Bacteria</taxon>
        <taxon>Pseudomonadati</taxon>
        <taxon>Planctomycetota</taxon>
        <taxon>Planctomycetia</taxon>
        <taxon>Pirellulales</taxon>
        <taxon>Lacipirellulaceae</taxon>
        <taxon>Adhaeretor</taxon>
    </lineage>
</organism>
<feature type="domain" description="Amidohydrolase-related" evidence="11">
    <location>
        <begin position="65"/>
        <end position="436"/>
    </location>
</feature>
<comment type="cofactor">
    <cofactor evidence="1">
        <name>Zn(2+)</name>
        <dbReference type="ChEBI" id="CHEBI:29105"/>
    </cofactor>
</comment>
<evidence type="ECO:0000256" key="9">
    <source>
        <dbReference type="ARBA" id="ARBA00022801"/>
    </source>
</evidence>
<dbReference type="InterPro" id="IPR050138">
    <property type="entry name" value="DHOase/Allantoinase_Hydrolase"/>
</dbReference>
<evidence type="ECO:0000256" key="10">
    <source>
        <dbReference type="ARBA" id="ARBA00022833"/>
    </source>
</evidence>
<reference evidence="12 13" key="1">
    <citation type="submission" date="2019-02" db="EMBL/GenBank/DDBJ databases">
        <title>Deep-cultivation of Planctomycetes and their phenomic and genomic characterization uncovers novel biology.</title>
        <authorList>
            <person name="Wiegand S."/>
            <person name="Jogler M."/>
            <person name="Boedeker C."/>
            <person name="Pinto D."/>
            <person name="Vollmers J."/>
            <person name="Rivas-Marin E."/>
            <person name="Kohn T."/>
            <person name="Peeters S.H."/>
            <person name="Heuer A."/>
            <person name="Rast P."/>
            <person name="Oberbeckmann S."/>
            <person name="Bunk B."/>
            <person name="Jeske O."/>
            <person name="Meyerdierks A."/>
            <person name="Storesund J.E."/>
            <person name="Kallscheuer N."/>
            <person name="Luecker S."/>
            <person name="Lage O.M."/>
            <person name="Pohl T."/>
            <person name="Merkel B.J."/>
            <person name="Hornburger P."/>
            <person name="Mueller R.-W."/>
            <person name="Bruemmer F."/>
            <person name="Labrenz M."/>
            <person name="Spormann A.M."/>
            <person name="Op den Camp H."/>
            <person name="Overmann J."/>
            <person name="Amann R."/>
            <person name="Jetten M.S.M."/>
            <person name="Mascher T."/>
            <person name="Medema M.H."/>
            <person name="Devos D.P."/>
            <person name="Kaster A.-K."/>
            <person name="Ovreas L."/>
            <person name="Rohde M."/>
            <person name="Galperin M.Y."/>
            <person name="Jogler C."/>
        </authorList>
    </citation>
    <scope>NUCLEOTIDE SEQUENCE [LARGE SCALE GENOMIC DNA]</scope>
    <source>
        <strain evidence="12 13">HG15A2</strain>
    </source>
</reference>
<dbReference type="InterPro" id="IPR032466">
    <property type="entry name" value="Metal_Hydrolase"/>
</dbReference>
<evidence type="ECO:0000256" key="5">
    <source>
        <dbReference type="ARBA" id="ARBA00010368"/>
    </source>
</evidence>